<dbReference type="AlphaFoldDB" id="A0A1J5PLV5"/>
<organism evidence="2">
    <name type="scientific">mine drainage metagenome</name>
    <dbReference type="NCBI Taxonomy" id="410659"/>
    <lineage>
        <taxon>unclassified sequences</taxon>
        <taxon>metagenomes</taxon>
        <taxon>ecological metagenomes</taxon>
    </lineage>
</organism>
<reference evidence="2" key="1">
    <citation type="submission" date="2016-10" db="EMBL/GenBank/DDBJ databases">
        <title>Sequence of Gallionella enrichment culture.</title>
        <authorList>
            <person name="Poehlein A."/>
            <person name="Muehling M."/>
            <person name="Daniel R."/>
        </authorList>
    </citation>
    <scope>NUCLEOTIDE SEQUENCE</scope>
</reference>
<feature type="region of interest" description="Disordered" evidence="1">
    <location>
        <begin position="139"/>
        <end position="161"/>
    </location>
</feature>
<comment type="caution">
    <text evidence="2">The sequence shown here is derived from an EMBL/GenBank/DDBJ whole genome shotgun (WGS) entry which is preliminary data.</text>
</comment>
<dbReference type="EMBL" id="MLJW01005249">
    <property type="protein sequence ID" value="OIQ68540.1"/>
    <property type="molecule type" value="Genomic_DNA"/>
</dbReference>
<sequence>MHGAHHDRAGVLDELVEGRSGRLGMIDVADGLGEAAMGAKAGDFVEGQFRPRRDHQIVVVQHRPIIELQAILGGHEPLGAHAGEADALLLEDRRQLDLNGAALAPVDRDPWVGRDKVEGVALRHDADVCARANRFLDLEGGDRASKPGAQDDNAWIGHSRSPPRAIDVRRHVPPVSVVRL</sequence>
<accession>A0A1J5PLV5</accession>
<protein>
    <submittedName>
        <fullName evidence="2">Uncharacterized protein</fullName>
    </submittedName>
</protein>
<proteinExistence type="predicted"/>
<name>A0A1J5PLV5_9ZZZZ</name>
<gene>
    <name evidence="2" type="ORF">GALL_498670</name>
</gene>
<evidence type="ECO:0000313" key="2">
    <source>
        <dbReference type="EMBL" id="OIQ68540.1"/>
    </source>
</evidence>
<evidence type="ECO:0000256" key="1">
    <source>
        <dbReference type="SAM" id="MobiDB-lite"/>
    </source>
</evidence>